<dbReference type="STRING" id="1168289.GCA_000259075_02734"/>
<proteinExistence type="predicted"/>
<dbReference type="InterPro" id="IPR000073">
    <property type="entry name" value="AB_hydrolase_1"/>
</dbReference>
<evidence type="ECO:0000313" key="3">
    <source>
        <dbReference type="EMBL" id="RCW29320.1"/>
    </source>
</evidence>
<dbReference type="RefSeq" id="WP_106152573.1">
    <property type="nucleotide sequence ID" value="NZ_PVTS01000005.1"/>
</dbReference>
<keyword evidence="1" id="KW-0378">Hydrolase</keyword>
<reference evidence="3 4" key="1">
    <citation type="submission" date="2018-07" db="EMBL/GenBank/DDBJ databases">
        <title>Freshwater and sediment microbial communities from various areas in North America, analyzing microbe dynamics in response to fracking.</title>
        <authorList>
            <person name="Lamendella R."/>
        </authorList>
    </citation>
    <scope>NUCLEOTIDE SEQUENCE [LARGE SCALE GENOMIC DNA]</scope>
    <source>
        <strain evidence="3 4">160A</strain>
    </source>
</reference>
<gene>
    <name evidence="3" type="ORF">DFO77_12944</name>
</gene>
<comment type="caution">
    <text evidence="3">The sequence shown here is derived from an EMBL/GenBank/DDBJ whole genome shotgun (WGS) entry which is preliminary data.</text>
</comment>
<evidence type="ECO:0000313" key="4">
    <source>
        <dbReference type="Proteomes" id="UP000252733"/>
    </source>
</evidence>
<evidence type="ECO:0000259" key="2">
    <source>
        <dbReference type="Pfam" id="PF00561"/>
    </source>
</evidence>
<dbReference type="GO" id="GO:0016787">
    <property type="term" value="F:hydrolase activity"/>
    <property type="evidence" value="ECO:0007669"/>
    <property type="project" value="UniProtKB-KW"/>
</dbReference>
<dbReference type="Pfam" id="PF00561">
    <property type="entry name" value="Abhydrolase_1"/>
    <property type="match status" value="1"/>
</dbReference>
<protein>
    <submittedName>
        <fullName evidence="3">Pimeloyl-ACP methyl ester carboxylesterase</fullName>
    </submittedName>
</protein>
<evidence type="ECO:0000256" key="1">
    <source>
        <dbReference type="ARBA" id="ARBA00022801"/>
    </source>
</evidence>
<accession>A0A2T0XNR3</accession>
<dbReference type="PANTHER" id="PTHR46118">
    <property type="entry name" value="PROTEIN ABHD11"/>
    <property type="match status" value="1"/>
</dbReference>
<dbReference type="SUPFAM" id="SSF53474">
    <property type="entry name" value="alpha/beta-Hydrolases"/>
    <property type="match status" value="1"/>
</dbReference>
<organism evidence="3 4">
    <name type="scientific">Marinilabilia salmonicolor</name>
    <dbReference type="NCBI Taxonomy" id="989"/>
    <lineage>
        <taxon>Bacteria</taxon>
        <taxon>Pseudomonadati</taxon>
        <taxon>Bacteroidota</taxon>
        <taxon>Bacteroidia</taxon>
        <taxon>Marinilabiliales</taxon>
        <taxon>Marinilabiliaceae</taxon>
        <taxon>Marinilabilia</taxon>
    </lineage>
</organism>
<name>A0A2T0XNR3_9BACT</name>
<dbReference type="Gene3D" id="3.40.50.1820">
    <property type="entry name" value="alpha/beta hydrolase"/>
    <property type="match status" value="1"/>
</dbReference>
<dbReference type="PANTHER" id="PTHR46118:SF4">
    <property type="entry name" value="PROTEIN ABHD11"/>
    <property type="match status" value="1"/>
</dbReference>
<dbReference type="PRINTS" id="PR00111">
    <property type="entry name" value="ABHYDROLASE"/>
</dbReference>
<feature type="domain" description="AB hydrolase-1" evidence="2">
    <location>
        <begin position="14"/>
        <end position="253"/>
    </location>
</feature>
<dbReference type="InterPro" id="IPR029058">
    <property type="entry name" value="AB_hydrolase_fold"/>
</dbReference>
<dbReference type="EMBL" id="QPIZ01000029">
    <property type="protein sequence ID" value="RCW29320.1"/>
    <property type="molecule type" value="Genomic_DNA"/>
</dbReference>
<sequence>MELFYREKGKGKKTIIIVHGLYGASDNWLSVAGELEKDFHVILIDQRNHGKSPHSQEHTYQAMAEDLHELMKKLKIDKATLMGHSMGGKTVMRFCLDYPEMIEKMIVVDIAPKSYGSFSNYAEVTADHGKIIEALSSVDPTQYENRQDIDKLLKETFPQKRLRGFLMKNLKRTKDGHYEWQLNLKALKDNLQDVMDGFSDLTPPSGKKMPETIFIRGEKSPYIHEDDSLSINKFFPGSQIVNIPGAGHWVHAEQHDLFLKTVKYFLES</sequence>
<dbReference type="AlphaFoldDB" id="A0A2T0XNR3"/>
<keyword evidence="4" id="KW-1185">Reference proteome</keyword>
<dbReference type="OrthoDB" id="9808398at2"/>
<dbReference type="Proteomes" id="UP000252733">
    <property type="component" value="Unassembled WGS sequence"/>
</dbReference>